<gene>
    <name evidence="1" type="ORF">GCM10007964_01400</name>
</gene>
<evidence type="ECO:0000313" key="2">
    <source>
        <dbReference type="Proteomes" id="UP000645217"/>
    </source>
</evidence>
<accession>A0A917QQE4</accession>
<evidence type="ECO:0000313" key="1">
    <source>
        <dbReference type="EMBL" id="GGK61961.1"/>
    </source>
</evidence>
<dbReference type="EMBL" id="BMNT01000001">
    <property type="protein sequence ID" value="GGK61961.1"/>
    <property type="molecule type" value="Genomic_DNA"/>
</dbReference>
<comment type="caution">
    <text evidence="1">The sequence shown here is derived from an EMBL/GenBank/DDBJ whole genome shotgun (WGS) entry which is preliminary data.</text>
</comment>
<proteinExistence type="predicted"/>
<reference evidence="1" key="1">
    <citation type="journal article" date="2014" name="Int. J. Syst. Evol. Microbiol.">
        <title>Complete genome sequence of Corynebacterium casei LMG S-19264T (=DSM 44701T), isolated from a smear-ripened cheese.</title>
        <authorList>
            <consortium name="US DOE Joint Genome Institute (JGI-PGF)"/>
            <person name="Walter F."/>
            <person name="Albersmeier A."/>
            <person name="Kalinowski J."/>
            <person name="Ruckert C."/>
        </authorList>
    </citation>
    <scope>NUCLEOTIDE SEQUENCE</scope>
    <source>
        <strain evidence="1">JCM 13064</strain>
    </source>
</reference>
<dbReference type="Proteomes" id="UP000645217">
    <property type="component" value="Unassembled WGS sequence"/>
</dbReference>
<sequence length="89" mass="9707">MTVLDVSVADEELEARIKRAVRSYHRRGEVIVRADFAATVSHALLQMRPPKDAGERAAGISEGLEMAVRTLLRLAGVDTPDNPEEAPRG</sequence>
<keyword evidence="2" id="KW-1185">Reference proteome</keyword>
<dbReference type="RefSeq" id="WP_189160938.1">
    <property type="nucleotide sequence ID" value="NZ_BMNT01000001.1"/>
</dbReference>
<protein>
    <submittedName>
        <fullName evidence="1">Uncharacterized protein</fullName>
    </submittedName>
</protein>
<name>A0A917QQE4_9ACTN</name>
<dbReference type="AlphaFoldDB" id="A0A917QQE4"/>
<reference evidence="1" key="2">
    <citation type="submission" date="2020-09" db="EMBL/GenBank/DDBJ databases">
        <authorList>
            <person name="Sun Q."/>
            <person name="Ohkuma M."/>
        </authorList>
    </citation>
    <scope>NUCLEOTIDE SEQUENCE</scope>
    <source>
        <strain evidence="1">JCM 13064</strain>
    </source>
</reference>
<organism evidence="1 2">
    <name type="scientific">Sphaerisporangium melleum</name>
    <dbReference type="NCBI Taxonomy" id="321316"/>
    <lineage>
        <taxon>Bacteria</taxon>
        <taxon>Bacillati</taxon>
        <taxon>Actinomycetota</taxon>
        <taxon>Actinomycetes</taxon>
        <taxon>Streptosporangiales</taxon>
        <taxon>Streptosporangiaceae</taxon>
        <taxon>Sphaerisporangium</taxon>
    </lineage>
</organism>